<accession>A0A0F3IIT0</accession>
<dbReference type="InterPro" id="IPR007434">
    <property type="entry name" value="FemAB-like"/>
</dbReference>
<name>A0A0F3IIT0_9GAMM</name>
<sequence>MTTKLTFRFVDAIEQINATEWNTLAGSDYPFIRHEFLSSLEQTGCLSSATGWQPVHLIASCETQLVAAMPLYLKGHSRGEYVFDQAWARAYQQHGFAYYPKLVTAIPFTPCQGPRILVEASADKKTVIAGLLNEIKAFAEQHQLSSWHCLFPNPTQLSILQDASLLIREDVQFQWLNQNYRDFDDFLANLTSAKRKMVKRERRKLTEQGIELFQLRGDELTEQQWQIFFQFYALTYLKKASNPYLNLKCFQAFANTLGAQMLVIFAKKNADYVGAALSFIGHDTLYGRYWGCYEEYNALHFEACYYQGIEYCIQHKLARFDSGAQGEHKIARGFTPITTYSTHWLRDSTFHAAINDFLTREKLAVNAYKNDAAHYLPYKNKRETPH</sequence>
<dbReference type="Pfam" id="PF04339">
    <property type="entry name" value="FemAB_like"/>
    <property type="match status" value="1"/>
</dbReference>
<dbReference type="Proteomes" id="UP000033684">
    <property type="component" value="Unassembled WGS sequence"/>
</dbReference>
<proteinExistence type="predicted"/>
<reference evidence="2" key="1">
    <citation type="submission" date="2015-03" db="EMBL/GenBank/DDBJ databases">
        <title>Draft genome sequence of a novel methanotroph (Sn10-6) isolated from flooded ricefield rhizosphere in India.</title>
        <authorList>
            <person name="Pandit P.S."/>
            <person name="Pore S.D."/>
            <person name="Arora P."/>
            <person name="Kapse N.G."/>
            <person name="Dhakephalkar P.K."/>
            <person name="Rahalkar M.C."/>
        </authorList>
    </citation>
    <scope>NUCLEOTIDE SEQUENCE [LARGE SCALE GENOMIC DNA]</scope>
    <source>
        <strain evidence="2">Sn10-6</strain>
    </source>
</reference>
<keyword evidence="2" id="KW-1185">Reference proteome</keyword>
<dbReference type="EMBL" id="LAJX01000100">
    <property type="protein sequence ID" value="KJV06582.1"/>
    <property type="molecule type" value="Genomic_DNA"/>
</dbReference>
<evidence type="ECO:0000313" key="2">
    <source>
        <dbReference type="Proteomes" id="UP000033684"/>
    </source>
</evidence>
<reference evidence="1 2" key="2">
    <citation type="journal article" date="2016" name="Microb. Ecol.">
        <title>Genome Characteristics of a Novel Type I Methanotroph (Sn10-6) Isolated from a Flooded Indian Rice Field.</title>
        <authorList>
            <person name="Rahalkar M.C."/>
            <person name="Pandit P.S."/>
            <person name="Dhakephalkar P.K."/>
            <person name="Pore S."/>
            <person name="Arora P."/>
            <person name="Kapse N."/>
        </authorList>
    </citation>
    <scope>NUCLEOTIDE SEQUENCE [LARGE SCALE GENOMIC DNA]</scope>
    <source>
        <strain evidence="1 2">Sn10-6</strain>
    </source>
</reference>
<dbReference type="OrthoDB" id="9776898at2"/>
<dbReference type="RefSeq" id="WP_045779167.1">
    <property type="nucleotide sequence ID" value="NZ_LAJX01000100.1"/>
</dbReference>
<comment type="caution">
    <text evidence="1">The sequence shown here is derived from an EMBL/GenBank/DDBJ whole genome shotgun (WGS) entry which is preliminary data.</text>
</comment>
<evidence type="ECO:0000313" key="1">
    <source>
        <dbReference type="EMBL" id="KJV06582.1"/>
    </source>
</evidence>
<dbReference type="SUPFAM" id="SSF55729">
    <property type="entry name" value="Acyl-CoA N-acyltransferases (Nat)"/>
    <property type="match status" value="1"/>
</dbReference>
<organism evidence="1 2">
    <name type="scientific">Methylocucumis oryzae</name>
    <dbReference type="NCBI Taxonomy" id="1632867"/>
    <lineage>
        <taxon>Bacteria</taxon>
        <taxon>Pseudomonadati</taxon>
        <taxon>Pseudomonadota</taxon>
        <taxon>Gammaproteobacteria</taxon>
        <taxon>Methylococcales</taxon>
        <taxon>Methylococcaceae</taxon>
        <taxon>Methylocucumis</taxon>
    </lineage>
</organism>
<dbReference type="PANTHER" id="PTHR47017">
    <property type="entry name" value="ACYL-COA"/>
    <property type="match status" value="1"/>
</dbReference>
<protein>
    <recommendedName>
        <fullName evidence="3">GNAT family N-acetyltransferase</fullName>
    </recommendedName>
</protein>
<dbReference type="PATRIC" id="fig|1632867.3.peg.79"/>
<dbReference type="Gene3D" id="3.40.630.30">
    <property type="match status" value="1"/>
</dbReference>
<gene>
    <name evidence="1" type="ORF">VZ94_10285</name>
</gene>
<dbReference type="AlphaFoldDB" id="A0A0F3IIT0"/>
<evidence type="ECO:0008006" key="3">
    <source>
        <dbReference type="Google" id="ProtNLM"/>
    </source>
</evidence>
<dbReference type="PANTHER" id="PTHR47017:SF1">
    <property type="entry name" value="ACYL-COA"/>
    <property type="match status" value="1"/>
</dbReference>
<dbReference type="InterPro" id="IPR016181">
    <property type="entry name" value="Acyl_CoA_acyltransferase"/>
</dbReference>